<evidence type="ECO:0000313" key="2">
    <source>
        <dbReference type="Proteomes" id="UP000178248"/>
    </source>
</evidence>
<comment type="caution">
    <text evidence="1">The sequence shown here is derived from an EMBL/GenBank/DDBJ whole genome shotgun (WGS) entry which is preliminary data.</text>
</comment>
<dbReference type="EMBL" id="MHKM01000026">
    <property type="protein sequence ID" value="OGY91163.1"/>
    <property type="molecule type" value="Genomic_DNA"/>
</dbReference>
<accession>A0A1G2BPX4</accession>
<dbReference type="AlphaFoldDB" id="A0A1G2BPX4"/>
<reference evidence="1 2" key="1">
    <citation type="journal article" date="2016" name="Nat. Commun.">
        <title>Thousands of microbial genomes shed light on interconnected biogeochemical processes in an aquifer system.</title>
        <authorList>
            <person name="Anantharaman K."/>
            <person name="Brown C.T."/>
            <person name="Hug L.A."/>
            <person name="Sharon I."/>
            <person name="Castelle C.J."/>
            <person name="Probst A.J."/>
            <person name="Thomas B.C."/>
            <person name="Singh A."/>
            <person name="Wilkins M.J."/>
            <person name="Karaoz U."/>
            <person name="Brodie E.L."/>
            <person name="Williams K.H."/>
            <person name="Hubbard S.S."/>
            <person name="Banfield J.F."/>
        </authorList>
    </citation>
    <scope>NUCLEOTIDE SEQUENCE [LARGE SCALE GENOMIC DNA]</scope>
</reference>
<evidence type="ECO:0000313" key="1">
    <source>
        <dbReference type="EMBL" id="OGY91163.1"/>
    </source>
</evidence>
<dbReference type="Proteomes" id="UP000178248">
    <property type="component" value="Unassembled WGS sequence"/>
</dbReference>
<sequence>MMKRLSLGLLILLVLLASTAWVYYSYQKNALIRQDAVAAEACQKQGGRWTKGIFATGPLEQKVLGGHWSCEFTYADGGKQCTSDSDCQGNCFLPDTKTDALDPNGYVYGICQSNSSEPSCFRLRSIEAPIKQAPQQVFCF</sequence>
<proteinExistence type="predicted"/>
<gene>
    <name evidence="1" type="ORF">A3B30_00065</name>
</gene>
<organism evidence="1 2">
    <name type="scientific">Candidatus Komeilibacteria bacterium RIFCSPLOWO2_01_FULL_52_15</name>
    <dbReference type="NCBI Taxonomy" id="1798551"/>
    <lineage>
        <taxon>Bacteria</taxon>
        <taxon>Candidatus Komeiliibacteriota</taxon>
    </lineage>
</organism>
<name>A0A1G2BPX4_9BACT</name>
<protein>
    <submittedName>
        <fullName evidence="1">Uncharacterized protein</fullName>
    </submittedName>
</protein>